<dbReference type="EMBL" id="BAAAUF010000076">
    <property type="protein sequence ID" value="GAA3073406.1"/>
    <property type="molecule type" value="Genomic_DNA"/>
</dbReference>
<accession>A0ABP6M563</accession>
<organism evidence="1 2">
    <name type="scientific">Streptomyces glomeratus</name>
    <dbReference type="NCBI Taxonomy" id="284452"/>
    <lineage>
        <taxon>Bacteria</taxon>
        <taxon>Bacillati</taxon>
        <taxon>Actinomycetota</taxon>
        <taxon>Actinomycetes</taxon>
        <taxon>Kitasatosporales</taxon>
        <taxon>Streptomycetaceae</taxon>
        <taxon>Streptomyces</taxon>
    </lineage>
</organism>
<reference evidence="2" key="1">
    <citation type="journal article" date="2019" name="Int. J. Syst. Evol. Microbiol.">
        <title>The Global Catalogue of Microorganisms (GCM) 10K type strain sequencing project: providing services to taxonomists for standard genome sequencing and annotation.</title>
        <authorList>
            <consortium name="The Broad Institute Genomics Platform"/>
            <consortium name="The Broad Institute Genome Sequencing Center for Infectious Disease"/>
            <person name="Wu L."/>
            <person name="Ma J."/>
        </authorList>
    </citation>
    <scope>NUCLEOTIDE SEQUENCE [LARGE SCALE GENOMIC DNA]</scope>
    <source>
        <strain evidence="2">JCM 9091</strain>
    </source>
</reference>
<evidence type="ECO:0008006" key="3">
    <source>
        <dbReference type="Google" id="ProtNLM"/>
    </source>
</evidence>
<protein>
    <recommendedName>
        <fullName evidence="3">Thiopeptide-type bacteriocin biosynthesis domain-containing protein</fullName>
    </recommendedName>
</protein>
<evidence type="ECO:0000313" key="1">
    <source>
        <dbReference type="EMBL" id="GAA3073406.1"/>
    </source>
</evidence>
<gene>
    <name evidence="1" type="ORF">GCM10010448_65110</name>
</gene>
<dbReference type="Proteomes" id="UP001501532">
    <property type="component" value="Unassembled WGS sequence"/>
</dbReference>
<evidence type="ECO:0000313" key="2">
    <source>
        <dbReference type="Proteomes" id="UP001501532"/>
    </source>
</evidence>
<dbReference type="RefSeq" id="WP_234518431.1">
    <property type="nucleotide sequence ID" value="NZ_BAAAUF010000076.1"/>
</dbReference>
<proteinExistence type="predicted"/>
<comment type="caution">
    <text evidence="1">The sequence shown here is derived from an EMBL/GenBank/DDBJ whole genome shotgun (WGS) entry which is preliminary data.</text>
</comment>
<name>A0ABP6M563_9ACTN</name>
<sequence>MRQIPEDLARAQEDWHATYRQLTARPRTALRTRLIHLSSEVLFHSYWQGQRSAAWAALHGARHVRPAP</sequence>
<keyword evidence="2" id="KW-1185">Reference proteome</keyword>